<reference evidence="1" key="1">
    <citation type="submission" date="2023-10" db="EMBL/GenBank/DDBJ databases">
        <authorList>
            <person name="Chen Y."/>
            <person name="Shah S."/>
            <person name="Dougan E. K."/>
            <person name="Thang M."/>
            <person name="Chan C."/>
        </authorList>
    </citation>
    <scope>NUCLEOTIDE SEQUENCE [LARGE SCALE GENOMIC DNA]</scope>
</reference>
<evidence type="ECO:0008006" key="3">
    <source>
        <dbReference type="Google" id="ProtNLM"/>
    </source>
</evidence>
<proteinExistence type="predicted"/>
<evidence type="ECO:0000313" key="2">
    <source>
        <dbReference type="Proteomes" id="UP001189429"/>
    </source>
</evidence>
<sequence length="271" mass="29143">MRLNRSRKADPTSTLSSAEIKAYRTAIAQIQCLARESRPDVAGGASLQSAALPHPLVSDATLVNELCAQQKATASQKITSWPLDPLSLTFVTVSDAGRPGSARRHRAQGAWLILAADASIRNNLRARVPLLSWRSQRIERAVASTGAAETLSLSSAVAEAQWLQAAWRDLMFHDVQVPDWASSQSPFSVVLSKDCVLAQDVSTVSVVDAKSIFDTLSRNCAGSRADRRNAIEVAVLRDSMSSIGSQIRWIPHGRMAADPVTKADPGPVRPA</sequence>
<protein>
    <recommendedName>
        <fullName evidence="3">Pyridoxal 5'-phosphate synthase</fullName>
    </recommendedName>
</protein>
<keyword evidence="2" id="KW-1185">Reference proteome</keyword>
<organism evidence="1 2">
    <name type="scientific">Prorocentrum cordatum</name>
    <dbReference type="NCBI Taxonomy" id="2364126"/>
    <lineage>
        <taxon>Eukaryota</taxon>
        <taxon>Sar</taxon>
        <taxon>Alveolata</taxon>
        <taxon>Dinophyceae</taxon>
        <taxon>Prorocentrales</taxon>
        <taxon>Prorocentraceae</taxon>
        <taxon>Prorocentrum</taxon>
    </lineage>
</organism>
<accession>A0ABN9TGU2</accession>
<comment type="caution">
    <text evidence="1">The sequence shown here is derived from an EMBL/GenBank/DDBJ whole genome shotgun (WGS) entry which is preliminary data.</text>
</comment>
<evidence type="ECO:0000313" key="1">
    <source>
        <dbReference type="EMBL" id="CAK0845103.1"/>
    </source>
</evidence>
<name>A0ABN9TGU2_9DINO</name>
<gene>
    <name evidence="1" type="ORF">PCOR1329_LOCUS38996</name>
</gene>
<dbReference type="Proteomes" id="UP001189429">
    <property type="component" value="Unassembled WGS sequence"/>
</dbReference>
<dbReference type="EMBL" id="CAUYUJ010014715">
    <property type="protein sequence ID" value="CAK0845103.1"/>
    <property type="molecule type" value="Genomic_DNA"/>
</dbReference>